<reference evidence="2" key="1">
    <citation type="submission" date="2020-11" db="EMBL/GenBank/DDBJ databases">
        <authorList>
            <consortium name="DOE Joint Genome Institute"/>
            <person name="Ahrendt S."/>
            <person name="Riley R."/>
            <person name="Andreopoulos W."/>
            <person name="Labutti K."/>
            <person name="Pangilinan J."/>
            <person name="Ruiz-Duenas F.J."/>
            <person name="Barrasa J.M."/>
            <person name="Sanchez-Garcia M."/>
            <person name="Camarero S."/>
            <person name="Miyauchi S."/>
            <person name="Serrano A."/>
            <person name="Linde D."/>
            <person name="Babiker R."/>
            <person name="Drula E."/>
            <person name="Ayuso-Fernandez I."/>
            <person name="Pacheco R."/>
            <person name="Padilla G."/>
            <person name="Ferreira P."/>
            <person name="Barriuso J."/>
            <person name="Kellner H."/>
            <person name="Castanera R."/>
            <person name="Alfaro M."/>
            <person name="Ramirez L."/>
            <person name="Pisabarro A.G."/>
            <person name="Kuo A."/>
            <person name="Tritt A."/>
            <person name="Lipzen A."/>
            <person name="He G."/>
            <person name="Yan M."/>
            <person name="Ng V."/>
            <person name="Cullen D."/>
            <person name="Martin F."/>
            <person name="Rosso M.-N."/>
            <person name="Henrissat B."/>
            <person name="Hibbett D."/>
            <person name="Martinez A.T."/>
            <person name="Grigoriev I.V."/>
        </authorList>
    </citation>
    <scope>NUCLEOTIDE SEQUENCE</scope>
    <source>
        <strain evidence="2">CBS 506.95</strain>
    </source>
</reference>
<protein>
    <recommendedName>
        <fullName evidence="1">F-box domain-containing protein</fullName>
    </recommendedName>
</protein>
<dbReference type="EMBL" id="MU157825">
    <property type="protein sequence ID" value="KAF9534689.1"/>
    <property type="molecule type" value="Genomic_DNA"/>
</dbReference>
<evidence type="ECO:0000313" key="3">
    <source>
        <dbReference type="Proteomes" id="UP000807306"/>
    </source>
</evidence>
<name>A0A9P6ETF4_9AGAR</name>
<dbReference type="Gene3D" id="1.20.1280.50">
    <property type="match status" value="1"/>
</dbReference>
<evidence type="ECO:0000313" key="2">
    <source>
        <dbReference type="EMBL" id="KAF9534689.1"/>
    </source>
</evidence>
<comment type="caution">
    <text evidence="2">The sequence shown here is derived from an EMBL/GenBank/DDBJ whole genome shotgun (WGS) entry which is preliminary data.</text>
</comment>
<accession>A0A9P6ETF4</accession>
<dbReference type="AlphaFoldDB" id="A0A9P6ETF4"/>
<keyword evidence="3" id="KW-1185">Reference proteome</keyword>
<feature type="domain" description="F-box" evidence="1">
    <location>
        <begin position="2"/>
        <end position="50"/>
    </location>
</feature>
<sequence>MIISLETLPVDLLAVILGELDLDSLIRITYLSKRLYTVSSDESLNPWRNPIRHNLHSNTYEKSLTHLSVRRVVPRQNWIDIISTARPSFILYEATLPNLSASEWEECFRRRFLPSWQKWRKESTWKEAFLKLLHRVWHRSTTSCTADESWTKYIVLNRNGSANELESSSRSFNPFTIFDNIKLQCNMHHLRSVYQPILELPDVRIAILGTVDRPRTSFPVNSNAHILVNPPGIYSDLKGSDLISKSKSLTSPVRGPGDYGVYPKSAAAVPTFLYEEYKHPSANYSHLTHPQPTQAFARYPFFTPGGGDARWSSYEYMLEEGLHWVGGMMIFAQIRIQTSEGDDLAFKKHPSASFSWTDLWAIAPWMEDRISKKITGAGLGN</sequence>
<dbReference type="PROSITE" id="PS50181">
    <property type="entry name" value="FBOX"/>
    <property type="match status" value="1"/>
</dbReference>
<dbReference type="OrthoDB" id="2532648at2759"/>
<dbReference type="SUPFAM" id="SSF81383">
    <property type="entry name" value="F-box domain"/>
    <property type="match status" value="1"/>
</dbReference>
<dbReference type="InterPro" id="IPR001810">
    <property type="entry name" value="F-box_dom"/>
</dbReference>
<organism evidence="2 3">
    <name type="scientific">Crepidotus variabilis</name>
    <dbReference type="NCBI Taxonomy" id="179855"/>
    <lineage>
        <taxon>Eukaryota</taxon>
        <taxon>Fungi</taxon>
        <taxon>Dikarya</taxon>
        <taxon>Basidiomycota</taxon>
        <taxon>Agaricomycotina</taxon>
        <taxon>Agaricomycetes</taxon>
        <taxon>Agaricomycetidae</taxon>
        <taxon>Agaricales</taxon>
        <taxon>Agaricineae</taxon>
        <taxon>Crepidotaceae</taxon>
        <taxon>Crepidotus</taxon>
    </lineage>
</organism>
<evidence type="ECO:0000259" key="1">
    <source>
        <dbReference type="PROSITE" id="PS50181"/>
    </source>
</evidence>
<gene>
    <name evidence="2" type="ORF">CPB83DRAFT_901659</name>
</gene>
<proteinExistence type="predicted"/>
<dbReference type="Proteomes" id="UP000807306">
    <property type="component" value="Unassembled WGS sequence"/>
</dbReference>
<dbReference type="InterPro" id="IPR036047">
    <property type="entry name" value="F-box-like_dom_sf"/>
</dbReference>